<keyword evidence="1" id="KW-0227">DNA damage</keyword>
<feature type="domain" description="Methylated-DNA-[protein]-cysteine S-methyltransferase DNA binding" evidence="3">
    <location>
        <begin position="14"/>
        <end position="106"/>
    </location>
</feature>
<dbReference type="OrthoDB" id="2548197at2759"/>
<proteinExistence type="predicted"/>
<dbReference type="InterPro" id="IPR014048">
    <property type="entry name" value="MethylDNA_cys_MeTrfase_DNA-bd"/>
</dbReference>
<dbReference type="Gene3D" id="1.10.10.10">
    <property type="entry name" value="Winged helix-like DNA-binding domain superfamily/Winged helix DNA-binding domain"/>
    <property type="match status" value="1"/>
</dbReference>
<dbReference type="PANTHER" id="PTHR42942">
    <property type="entry name" value="6-O-METHYLGUANINE DNA METHYLTRANSFERASE"/>
    <property type="match status" value="1"/>
</dbReference>
<dbReference type="InterPro" id="IPR036388">
    <property type="entry name" value="WH-like_DNA-bd_sf"/>
</dbReference>
<dbReference type="Proteomes" id="UP000800096">
    <property type="component" value="Unassembled WGS sequence"/>
</dbReference>
<dbReference type="SUPFAM" id="SSF46767">
    <property type="entry name" value="Methylated DNA-protein cysteine methyltransferase, C-terminal domain"/>
    <property type="match status" value="1"/>
</dbReference>
<reference evidence="4" key="1">
    <citation type="journal article" date="2020" name="Stud. Mycol.">
        <title>101 Dothideomycetes genomes: a test case for predicting lifestyles and emergence of pathogens.</title>
        <authorList>
            <person name="Haridas S."/>
            <person name="Albert R."/>
            <person name="Binder M."/>
            <person name="Bloem J."/>
            <person name="Labutti K."/>
            <person name="Salamov A."/>
            <person name="Andreopoulos B."/>
            <person name="Baker S."/>
            <person name="Barry K."/>
            <person name="Bills G."/>
            <person name="Bluhm B."/>
            <person name="Cannon C."/>
            <person name="Castanera R."/>
            <person name="Culley D."/>
            <person name="Daum C."/>
            <person name="Ezra D."/>
            <person name="Gonzalez J."/>
            <person name="Henrissat B."/>
            <person name="Kuo A."/>
            <person name="Liang C."/>
            <person name="Lipzen A."/>
            <person name="Lutzoni F."/>
            <person name="Magnuson J."/>
            <person name="Mondo S."/>
            <person name="Nolan M."/>
            <person name="Ohm R."/>
            <person name="Pangilinan J."/>
            <person name="Park H.-J."/>
            <person name="Ramirez L."/>
            <person name="Alfaro M."/>
            <person name="Sun H."/>
            <person name="Tritt A."/>
            <person name="Yoshinaga Y."/>
            <person name="Zwiers L.-H."/>
            <person name="Turgeon B."/>
            <person name="Goodwin S."/>
            <person name="Spatafora J."/>
            <person name="Crous P."/>
            <person name="Grigoriev I."/>
        </authorList>
    </citation>
    <scope>NUCLEOTIDE SEQUENCE</scope>
    <source>
        <strain evidence="4">HMLAC05119</strain>
    </source>
</reference>
<dbReference type="GO" id="GO:0032259">
    <property type="term" value="P:methylation"/>
    <property type="evidence" value="ECO:0007669"/>
    <property type="project" value="UniProtKB-KW"/>
</dbReference>
<evidence type="ECO:0000256" key="1">
    <source>
        <dbReference type="ARBA" id="ARBA00022763"/>
    </source>
</evidence>
<sequence length="152" mass="16548">MAPGERSEEVHIWYTAVYEAVQEIPHGKVTSYGHIARLLGKPERPRQVGVCLKHLPSPSADRSKNSATFHSGNVPWQRVLNAKGSISPRGPGAASQQADALRREGIEVRQDAMGQYTISLAEYGWFPDALPSESGLVESSDEEDEEAAADHA</sequence>
<evidence type="ECO:0000259" key="3">
    <source>
        <dbReference type="Pfam" id="PF01035"/>
    </source>
</evidence>
<dbReference type="Pfam" id="PF01035">
    <property type="entry name" value="DNA_binding_1"/>
    <property type="match status" value="1"/>
</dbReference>
<dbReference type="GO" id="GO:0008168">
    <property type="term" value="F:methyltransferase activity"/>
    <property type="evidence" value="ECO:0007669"/>
    <property type="project" value="UniProtKB-KW"/>
</dbReference>
<feature type="region of interest" description="Disordered" evidence="2">
    <location>
        <begin position="131"/>
        <end position="152"/>
    </location>
</feature>
<protein>
    <submittedName>
        <fullName evidence="4">6-O-methylguanine DNA methyltransferase</fullName>
    </submittedName>
</protein>
<keyword evidence="4" id="KW-0489">Methyltransferase</keyword>
<dbReference type="AlphaFoldDB" id="A0A6A5R248"/>
<evidence type="ECO:0000313" key="5">
    <source>
        <dbReference type="Proteomes" id="UP000800096"/>
    </source>
</evidence>
<feature type="compositionally biased region" description="Acidic residues" evidence="2">
    <location>
        <begin position="139"/>
        <end position="152"/>
    </location>
</feature>
<organism evidence="4 5">
    <name type="scientific">Ampelomyces quisqualis</name>
    <name type="common">Powdery mildew agent</name>
    <dbReference type="NCBI Taxonomy" id="50730"/>
    <lineage>
        <taxon>Eukaryota</taxon>
        <taxon>Fungi</taxon>
        <taxon>Dikarya</taxon>
        <taxon>Ascomycota</taxon>
        <taxon>Pezizomycotina</taxon>
        <taxon>Dothideomycetes</taxon>
        <taxon>Pleosporomycetidae</taxon>
        <taxon>Pleosporales</taxon>
        <taxon>Pleosporineae</taxon>
        <taxon>Phaeosphaeriaceae</taxon>
        <taxon>Ampelomyces</taxon>
    </lineage>
</organism>
<dbReference type="GO" id="GO:0006281">
    <property type="term" value="P:DNA repair"/>
    <property type="evidence" value="ECO:0007669"/>
    <property type="project" value="InterPro"/>
</dbReference>
<name>A0A6A5R248_AMPQU</name>
<keyword evidence="5" id="KW-1185">Reference proteome</keyword>
<dbReference type="PANTHER" id="PTHR42942:SF1">
    <property type="entry name" value="ALKYLTRANSFERASE-LIKE PROTEIN 1"/>
    <property type="match status" value="1"/>
</dbReference>
<dbReference type="InterPro" id="IPR052520">
    <property type="entry name" value="ATL_DNA_repair"/>
</dbReference>
<evidence type="ECO:0000256" key="2">
    <source>
        <dbReference type="SAM" id="MobiDB-lite"/>
    </source>
</evidence>
<feature type="region of interest" description="Disordered" evidence="2">
    <location>
        <begin position="55"/>
        <end position="74"/>
    </location>
</feature>
<dbReference type="CDD" id="cd06445">
    <property type="entry name" value="ATase"/>
    <property type="match status" value="1"/>
</dbReference>
<evidence type="ECO:0000313" key="4">
    <source>
        <dbReference type="EMBL" id="KAF1921220.1"/>
    </source>
</evidence>
<accession>A0A6A5R248</accession>
<dbReference type="InterPro" id="IPR036217">
    <property type="entry name" value="MethylDNA_cys_MeTrfase_DNAb"/>
</dbReference>
<dbReference type="EMBL" id="ML979132">
    <property type="protein sequence ID" value="KAF1921220.1"/>
    <property type="molecule type" value="Genomic_DNA"/>
</dbReference>
<gene>
    <name evidence="4" type="ORF">BDU57DRAFT_534921</name>
</gene>
<keyword evidence="4" id="KW-0808">Transferase</keyword>